<dbReference type="Proteomes" id="UP000256297">
    <property type="component" value="Chromosome CBM2589_a"/>
</dbReference>
<evidence type="ECO:0000313" key="1">
    <source>
        <dbReference type="EMBL" id="SOY69624.1"/>
    </source>
</evidence>
<protein>
    <submittedName>
        <fullName evidence="1">Uncharacterized protein</fullName>
    </submittedName>
</protein>
<evidence type="ECO:0000313" key="2">
    <source>
        <dbReference type="Proteomes" id="UP000256297"/>
    </source>
</evidence>
<reference evidence="1 2" key="1">
    <citation type="submission" date="2018-01" db="EMBL/GenBank/DDBJ databases">
        <authorList>
            <person name="Clerissi C."/>
        </authorList>
    </citation>
    <scope>NUCLEOTIDE SEQUENCE [LARGE SCALE GENOMIC DNA]</scope>
    <source>
        <strain evidence="1">Cupriavidus taiwanensis STM 3521</strain>
    </source>
</reference>
<dbReference type="AlphaFoldDB" id="A0A975XH85"/>
<organism evidence="1 2">
    <name type="scientific">Cupriavidus taiwanensis</name>
    <dbReference type="NCBI Taxonomy" id="164546"/>
    <lineage>
        <taxon>Bacteria</taxon>
        <taxon>Pseudomonadati</taxon>
        <taxon>Pseudomonadota</taxon>
        <taxon>Betaproteobacteria</taxon>
        <taxon>Burkholderiales</taxon>
        <taxon>Burkholderiaceae</taxon>
        <taxon>Cupriavidus</taxon>
    </lineage>
</organism>
<proteinExistence type="predicted"/>
<sequence>MASWLLSSQTSSWCGGMVEAAIDCKVRRRPSGWSRVLTHTEKLGKNVLACMMTPPVRQTPGWRRPVCAGAARGKTFRQAFRPPA</sequence>
<accession>A0A975XH85</accession>
<gene>
    <name evidence="1" type="ORF">CBM2589_A90959</name>
</gene>
<comment type="caution">
    <text evidence="1">The sequence shown here is derived from an EMBL/GenBank/DDBJ whole genome shotgun (WGS) entry which is preliminary data.</text>
</comment>
<name>A0A975XH85_9BURK</name>
<dbReference type="EMBL" id="OFSP01000039">
    <property type="protein sequence ID" value="SOY69624.1"/>
    <property type="molecule type" value="Genomic_DNA"/>
</dbReference>